<dbReference type="EMBL" id="CAJVQB010060668">
    <property type="protein sequence ID" value="CAG8839551.1"/>
    <property type="molecule type" value="Genomic_DNA"/>
</dbReference>
<name>A0ABN7WSC4_GIGMA</name>
<accession>A0ABN7WSC4</accession>
<organism evidence="1 2">
    <name type="scientific">Gigaspora margarita</name>
    <dbReference type="NCBI Taxonomy" id="4874"/>
    <lineage>
        <taxon>Eukaryota</taxon>
        <taxon>Fungi</taxon>
        <taxon>Fungi incertae sedis</taxon>
        <taxon>Mucoromycota</taxon>
        <taxon>Glomeromycotina</taxon>
        <taxon>Glomeromycetes</taxon>
        <taxon>Diversisporales</taxon>
        <taxon>Gigasporaceae</taxon>
        <taxon>Gigaspora</taxon>
    </lineage>
</organism>
<proteinExistence type="predicted"/>
<protein>
    <submittedName>
        <fullName evidence="1">33060_t:CDS:1</fullName>
    </submittedName>
</protein>
<comment type="caution">
    <text evidence="1">The sequence shown here is derived from an EMBL/GenBank/DDBJ whole genome shotgun (WGS) entry which is preliminary data.</text>
</comment>
<evidence type="ECO:0000313" key="2">
    <source>
        <dbReference type="Proteomes" id="UP000789901"/>
    </source>
</evidence>
<gene>
    <name evidence="1" type="ORF">GMARGA_LOCUS34498</name>
</gene>
<dbReference type="Proteomes" id="UP000789901">
    <property type="component" value="Unassembled WGS sequence"/>
</dbReference>
<sequence length="207" mass="23966">MHSYQLPTSSTSFNTKVDYVNNKFNECLNNESNELLYNKSDEHLNNESHKLLDNESNKHLDNEPDEYLNEETNKQSDDGFDKQVELYEEAYTVVEAFAQSNRLGIRQGCVEKDASLQAFENGFKSLLDQYPKAAPYLNRALYPDKQCWTRAYIFYCFTASAQATSHIESINLQLQDDDNTIYIDNAFDYLLAYSLALFKQAKEQLVK</sequence>
<evidence type="ECO:0000313" key="1">
    <source>
        <dbReference type="EMBL" id="CAG8839551.1"/>
    </source>
</evidence>
<reference evidence="1 2" key="1">
    <citation type="submission" date="2021-06" db="EMBL/GenBank/DDBJ databases">
        <authorList>
            <person name="Kallberg Y."/>
            <person name="Tangrot J."/>
            <person name="Rosling A."/>
        </authorList>
    </citation>
    <scope>NUCLEOTIDE SEQUENCE [LARGE SCALE GENOMIC DNA]</scope>
    <source>
        <strain evidence="1 2">120-4 pot B 10/14</strain>
    </source>
</reference>
<feature type="non-terminal residue" evidence="1">
    <location>
        <position position="207"/>
    </location>
</feature>
<keyword evidence="2" id="KW-1185">Reference proteome</keyword>